<organism evidence="1">
    <name type="scientific">marine sediment metagenome</name>
    <dbReference type="NCBI Taxonomy" id="412755"/>
    <lineage>
        <taxon>unclassified sequences</taxon>
        <taxon>metagenomes</taxon>
        <taxon>ecological metagenomes</taxon>
    </lineage>
</organism>
<sequence>MNGISTVDENGKGEYNVKSEKLDFKDSDEAENEYLLTGPLYFEASY</sequence>
<comment type="caution">
    <text evidence="1">The sequence shown here is derived from an EMBL/GenBank/DDBJ whole genome shotgun (WGS) entry which is preliminary data.</text>
</comment>
<feature type="non-terminal residue" evidence="1">
    <location>
        <position position="46"/>
    </location>
</feature>
<evidence type="ECO:0000313" key="1">
    <source>
        <dbReference type="EMBL" id="GAH89450.1"/>
    </source>
</evidence>
<dbReference type="AlphaFoldDB" id="X1K766"/>
<name>X1K766_9ZZZZ</name>
<protein>
    <submittedName>
        <fullName evidence="1">Uncharacterized protein</fullName>
    </submittedName>
</protein>
<gene>
    <name evidence="1" type="ORF">S03H2_60539</name>
</gene>
<accession>X1K766</accession>
<reference evidence="1" key="1">
    <citation type="journal article" date="2014" name="Front. Microbiol.">
        <title>High frequency of phylogenetically diverse reductive dehalogenase-homologous genes in deep subseafloor sedimentary metagenomes.</title>
        <authorList>
            <person name="Kawai M."/>
            <person name="Futagami T."/>
            <person name="Toyoda A."/>
            <person name="Takaki Y."/>
            <person name="Nishi S."/>
            <person name="Hori S."/>
            <person name="Arai W."/>
            <person name="Tsubouchi T."/>
            <person name="Morono Y."/>
            <person name="Uchiyama I."/>
            <person name="Ito T."/>
            <person name="Fujiyama A."/>
            <person name="Inagaki F."/>
            <person name="Takami H."/>
        </authorList>
    </citation>
    <scope>NUCLEOTIDE SEQUENCE</scope>
    <source>
        <strain evidence="1">Expedition CK06-06</strain>
    </source>
</reference>
<proteinExistence type="predicted"/>
<dbReference type="EMBL" id="BARU01039016">
    <property type="protein sequence ID" value="GAH89450.1"/>
    <property type="molecule type" value="Genomic_DNA"/>
</dbReference>